<dbReference type="PROSITE" id="PS51981">
    <property type="entry name" value="ZF_RZ"/>
    <property type="match status" value="1"/>
</dbReference>
<reference evidence="8" key="1">
    <citation type="submission" date="2021-01" db="EMBL/GenBank/DDBJ databases">
        <authorList>
            <person name="Kaushik A."/>
        </authorList>
    </citation>
    <scope>NUCLEOTIDE SEQUENCE</scope>
    <source>
        <strain evidence="8">AG1-1C</strain>
    </source>
</reference>
<evidence type="ECO:0000259" key="7">
    <source>
        <dbReference type="PROSITE" id="PS51981"/>
    </source>
</evidence>
<gene>
    <name evidence="8" type="ORF">RDB_LOCUS180565</name>
</gene>
<dbReference type="GO" id="GO:0002376">
    <property type="term" value="P:immune system process"/>
    <property type="evidence" value="ECO:0007669"/>
    <property type="project" value="UniProtKB-KW"/>
</dbReference>
<evidence type="ECO:0000313" key="9">
    <source>
        <dbReference type="Proteomes" id="UP000663846"/>
    </source>
</evidence>
<evidence type="ECO:0000256" key="1">
    <source>
        <dbReference type="ARBA" id="ARBA00004496"/>
    </source>
</evidence>
<evidence type="ECO:0000256" key="5">
    <source>
        <dbReference type="ARBA" id="ARBA00022833"/>
    </source>
</evidence>
<keyword evidence="6" id="KW-0391">Immunity</keyword>
<accession>A0A8H3C5C6</accession>
<evidence type="ECO:0000256" key="6">
    <source>
        <dbReference type="ARBA" id="ARBA00022859"/>
    </source>
</evidence>
<dbReference type="EMBL" id="CAJMWS010001123">
    <property type="protein sequence ID" value="CAE6473606.1"/>
    <property type="molecule type" value="Genomic_DNA"/>
</dbReference>
<sequence length="540" mass="59748">MCASENQLDAVVDMILQLTLGDLDDSDSLDNMTITLKCGHTFTVETLDGITHLGDFYVKESEGRWVQAITPETHGESRVRPACPTCRGDIDALRYGRVCKSSNLAILQHNISSKLSKLLRVAHTSLGEALAGLESAVTLAAEKCLPYESPSPAKLAKASEALEIFLQRQPELPTPSKTLDSLDEYHGLPPAYTKLWKGVVKKLLQAYRQAQQVTTHRDSSIQTYEASLATLFEEEMEYFASNPTRAPPNIEQRALQLARMRIGQPPPRASLRFTVEAFWVTIRVLISLAETANQASKAIRNRDGSTENCVPWSNLAEYFLKRAVNDAHTALKLAEGSESWNKAAKCQLIVMQAQFELVSHRCRTVIDHKRLTSVVRADLVQLCSSELEVARALRLKVAEEYISRSANDPEGRATWIEENFLTPTVQILDNWKELRQAVESGVWYSTLTKEESRDVMRALMSGSDRLSHTGHFYECVNGHPYVIGECGGAVQRSTCPECGAAVGGSGHAVDAGNRHARQFVELAREEGVQASPWAWGPGRG</sequence>
<keyword evidence="5" id="KW-0862">Zinc</keyword>
<dbReference type="InterPro" id="IPR046439">
    <property type="entry name" value="ZF_RZ_dom"/>
</dbReference>
<name>A0A8H3C5C6_9AGAM</name>
<keyword evidence="2" id="KW-0963">Cytoplasm</keyword>
<keyword evidence="3" id="KW-0479">Metal-binding</keyword>
<evidence type="ECO:0000313" key="8">
    <source>
        <dbReference type="EMBL" id="CAE6473606.1"/>
    </source>
</evidence>
<comment type="caution">
    <text evidence="8">The sequence shown here is derived from an EMBL/GenBank/DDBJ whole genome shotgun (WGS) entry which is preliminary data.</text>
</comment>
<proteinExistence type="predicted"/>
<dbReference type="Proteomes" id="UP000663846">
    <property type="component" value="Unassembled WGS sequence"/>
</dbReference>
<feature type="domain" description="RZ-type" evidence="7">
    <location>
        <begin position="447"/>
        <end position="525"/>
    </location>
</feature>
<evidence type="ECO:0000256" key="2">
    <source>
        <dbReference type="ARBA" id="ARBA00022490"/>
    </source>
</evidence>
<dbReference type="GO" id="GO:0005737">
    <property type="term" value="C:cytoplasm"/>
    <property type="evidence" value="ECO:0007669"/>
    <property type="project" value="UniProtKB-SubCell"/>
</dbReference>
<evidence type="ECO:0000256" key="4">
    <source>
        <dbReference type="ARBA" id="ARBA00022771"/>
    </source>
</evidence>
<keyword evidence="4" id="KW-0863">Zinc-finger</keyword>
<evidence type="ECO:0000256" key="3">
    <source>
        <dbReference type="ARBA" id="ARBA00022723"/>
    </source>
</evidence>
<dbReference type="AlphaFoldDB" id="A0A8H3C5C6"/>
<organism evidence="8 9">
    <name type="scientific">Rhizoctonia solani</name>
    <dbReference type="NCBI Taxonomy" id="456999"/>
    <lineage>
        <taxon>Eukaryota</taxon>
        <taxon>Fungi</taxon>
        <taxon>Dikarya</taxon>
        <taxon>Basidiomycota</taxon>
        <taxon>Agaricomycotina</taxon>
        <taxon>Agaricomycetes</taxon>
        <taxon>Cantharellales</taxon>
        <taxon>Ceratobasidiaceae</taxon>
        <taxon>Rhizoctonia</taxon>
    </lineage>
</organism>
<dbReference type="Pfam" id="PF20173">
    <property type="entry name" value="ZnF_RZ-type"/>
    <property type="match status" value="1"/>
</dbReference>
<protein>
    <recommendedName>
        <fullName evidence="7">RZ-type domain-containing protein</fullName>
    </recommendedName>
</protein>
<comment type="subcellular location">
    <subcellularLocation>
        <location evidence="1">Cytoplasm</location>
    </subcellularLocation>
</comment>
<dbReference type="GO" id="GO:0008270">
    <property type="term" value="F:zinc ion binding"/>
    <property type="evidence" value="ECO:0007669"/>
    <property type="project" value="UniProtKB-KW"/>
</dbReference>